<protein>
    <submittedName>
        <fullName evidence="2">Uncharacterized protein</fullName>
    </submittedName>
</protein>
<dbReference type="EMBL" id="KZ107847">
    <property type="protein sequence ID" value="OSS48080.1"/>
    <property type="molecule type" value="Genomic_DNA"/>
</dbReference>
<accession>A0A1Y2LW72</accession>
<proteinExistence type="predicted"/>
<dbReference type="InParanoid" id="A0A1Y2LW72"/>
<feature type="compositionally biased region" description="Basic residues" evidence="1">
    <location>
        <begin position="447"/>
        <end position="457"/>
    </location>
</feature>
<evidence type="ECO:0000313" key="3">
    <source>
        <dbReference type="Proteomes" id="UP000193240"/>
    </source>
</evidence>
<reference evidence="2 3" key="1">
    <citation type="journal article" date="2017" name="Genome Announc.">
        <title>Genome sequence of the saprophytic ascomycete Epicoccum nigrum ICMP 19927 strain isolated from New Zealand.</title>
        <authorList>
            <person name="Fokin M."/>
            <person name="Fleetwood D."/>
            <person name="Weir B.S."/>
            <person name="Villas-Boas S.G."/>
        </authorList>
    </citation>
    <scope>NUCLEOTIDE SEQUENCE [LARGE SCALE GENOMIC DNA]</scope>
    <source>
        <strain evidence="2 3">ICMP 19927</strain>
    </source>
</reference>
<dbReference type="AlphaFoldDB" id="A0A1Y2LW72"/>
<evidence type="ECO:0000313" key="2">
    <source>
        <dbReference type="EMBL" id="OSS48080.1"/>
    </source>
</evidence>
<organism evidence="2 3">
    <name type="scientific">Epicoccum nigrum</name>
    <name type="common">Soil fungus</name>
    <name type="synonym">Epicoccum purpurascens</name>
    <dbReference type="NCBI Taxonomy" id="105696"/>
    <lineage>
        <taxon>Eukaryota</taxon>
        <taxon>Fungi</taxon>
        <taxon>Dikarya</taxon>
        <taxon>Ascomycota</taxon>
        <taxon>Pezizomycotina</taxon>
        <taxon>Dothideomycetes</taxon>
        <taxon>Pleosporomycetidae</taxon>
        <taxon>Pleosporales</taxon>
        <taxon>Pleosporineae</taxon>
        <taxon>Didymellaceae</taxon>
        <taxon>Epicoccum</taxon>
    </lineage>
</organism>
<evidence type="ECO:0000256" key="1">
    <source>
        <dbReference type="SAM" id="MobiDB-lite"/>
    </source>
</evidence>
<name>A0A1Y2LW72_EPING</name>
<sequence length="457" mass="52383">MPPTTRLPTVRFRSLLSPPIRIRSQTLHDFIRPQCATAPLAATCPAQRRSLHLFKTAKATTALGMHKVLFFDRCDPAPPSESKHKVNLLANATDRSVIAEDLSLQELYDKYVDHGKILYMVDPVLKKVEGSLSRLQENNIPSQNKNYALLDAGTLPHNVKNSQKLLKQHGALKNTIFLLSSPPAYTRLALDRSYQFITHGSPVEFRIRFSGPAKKRGAGPGLHNDHDLMPWVFEHFPHMRPDFILKSMPAGTEYMVKPFTDGEIVQFVLALPVEKGSKIDLTVRLQRVKNQVEKTLPKNKMAHNYLVKRDQRSRVAQGTPREEIIEERRKEKEIRTQKHVSTPHLRGSLRNDKRILKEMDSKDTVEWKERMAKKKAAKRRREDKKTEDEEDSEYETMKQKVDEEQANQGLELLGQTVERRSTRQHEAGGRTADKPKGKNRWDGRGSQKLKTHARSAR</sequence>
<keyword evidence="3" id="KW-1185">Reference proteome</keyword>
<gene>
    <name evidence="2" type="ORF">B5807_06614</name>
</gene>
<feature type="compositionally biased region" description="Basic and acidic residues" evidence="1">
    <location>
        <begin position="417"/>
        <end position="445"/>
    </location>
</feature>
<feature type="region of interest" description="Disordered" evidence="1">
    <location>
        <begin position="330"/>
        <end position="457"/>
    </location>
</feature>
<feature type="compositionally biased region" description="Basic and acidic residues" evidence="1">
    <location>
        <begin position="349"/>
        <end position="370"/>
    </location>
</feature>
<feature type="compositionally biased region" description="Basic residues" evidence="1">
    <location>
        <begin position="371"/>
        <end position="382"/>
    </location>
</feature>
<dbReference type="Proteomes" id="UP000193240">
    <property type="component" value="Unassembled WGS sequence"/>
</dbReference>